<dbReference type="KEGG" id="bthv:CQJ30_04320"/>
<comment type="caution">
    <text evidence="2">The sequence shown here is derived from an EMBL/GenBank/DDBJ whole genome shotgun (WGS) entry which is preliminary data.</text>
</comment>
<organism evidence="2 3">
    <name type="scientific">Caldibacillus thermoamylovorans</name>
    <dbReference type="NCBI Taxonomy" id="35841"/>
    <lineage>
        <taxon>Bacteria</taxon>
        <taxon>Bacillati</taxon>
        <taxon>Bacillota</taxon>
        <taxon>Bacilli</taxon>
        <taxon>Bacillales</taxon>
        <taxon>Bacillaceae</taxon>
        <taxon>Caldibacillus</taxon>
    </lineage>
</organism>
<dbReference type="Pfam" id="PF06569">
    <property type="entry name" value="DUF1128"/>
    <property type="match status" value="1"/>
</dbReference>
<evidence type="ECO:0000256" key="1">
    <source>
        <dbReference type="HAMAP-Rule" id="MF_00829"/>
    </source>
</evidence>
<gene>
    <name evidence="2" type="ORF">B4167_1401</name>
</gene>
<evidence type="ECO:0000313" key="3">
    <source>
        <dbReference type="Proteomes" id="UP000032076"/>
    </source>
</evidence>
<reference evidence="2 3" key="1">
    <citation type="submission" date="2015-01" db="EMBL/GenBank/DDBJ databases">
        <title>Draft Genome Sequences of Four Bacillus thermoamylovorans Strains, Isolated From Food Products.</title>
        <authorList>
            <person name="Krawcyk A.O."/>
            <person name="Berendsen E.M."/>
            <person name="Eijlander R.T."/>
            <person name="de Jong A."/>
            <person name="Wells-Bennik M."/>
            <person name="Kuipers O.P."/>
        </authorList>
    </citation>
    <scope>NUCLEOTIDE SEQUENCE [LARGE SCALE GENOMIC DNA]</scope>
    <source>
        <strain evidence="2 3">B4167</strain>
    </source>
</reference>
<comment type="similarity">
    <text evidence="1">Belongs to the UPF0435 family.</text>
</comment>
<name>A0ABD4ABE3_9BACI</name>
<dbReference type="Proteomes" id="UP000032076">
    <property type="component" value="Unassembled WGS sequence"/>
</dbReference>
<dbReference type="InterPro" id="IPR009507">
    <property type="entry name" value="UPF0435"/>
</dbReference>
<dbReference type="HAMAP" id="MF_00829">
    <property type="entry name" value="UPF0435"/>
    <property type="match status" value="1"/>
</dbReference>
<protein>
    <recommendedName>
        <fullName evidence="1">UPF0435 protein B4167_1401</fullName>
    </recommendedName>
</protein>
<dbReference type="AlphaFoldDB" id="A0ABD4ABE3"/>
<accession>A0ABD4ABE3</accession>
<evidence type="ECO:0000313" key="2">
    <source>
        <dbReference type="EMBL" id="KIO74448.1"/>
    </source>
</evidence>
<sequence>MDLSVKSKENMVYMVDKISEKLNFINTSIMKASQFDEEKYEELFDIYQLVIKRDRFSPNERQAIAEELGSLRKK</sequence>
<dbReference type="EMBL" id="JXLU01000002">
    <property type="protein sequence ID" value="KIO74448.1"/>
    <property type="molecule type" value="Genomic_DNA"/>
</dbReference>
<proteinExistence type="inferred from homology"/>
<dbReference type="RefSeq" id="WP_041901795.1">
    <property type="nucleotide sequence ID" value="NZ_CP023704.1"/>
</dbReference>